<feature type="domain" description="RDD" evidence="8">
    <location>
        <begin position="35"/>
        <end position="135"/>
    </location>
</feature>
<keyword evidence="5 7" id="KW-0472">Membrane</keyword>
<proteinExistence type="predicted"/>
<evidence type="ECO:0000256" key="7">
    <source>
        <dbReference type="SAM" id="Phobius"/>
    </source>
</evidence>
<evidence type="ECO:0000256" key="3">
    <source>
        <dbReference type="ARBA" id="ARBA00022692"/>
    </source>
</evidence>
<organism evidence="9 10">
    <name type="scientific">Subtercola boreus</name>
    <dbReference type="NCBI Taxonomy" id="120213"/>
    <lineage>
        <taxon>Bacteria</taxon>
        <taxon>Bacillati</taxon>
        <taxon>Actinomycetota</taxon>
        <taxon>Actinomycetes</taxon>
        <taxon>Micrococcales</taxon>
        <taxon>Microbacteriaceae</taxon>
        <taxon>Subtercola</taxon>
    </lineage>
</organism>
<protein>
    <submittedName>
        <fullName evidence="9">RDD family protein</fullName>
    </submittedName>
</protein>
<dbReference type="RefSeq" id="WP_116414857.1">
    <property type="nucleotide sequence ID" value="NZ_NBWZ01000001.1"/>
</dbReference>
<evidence type="ECO:0000256" key="2">
    <source>
        <dbReference type="ARBA" id="ARBA00022475"/>
    </source>
</evidence>
<keyword evidence="3 7" id="KW-0812">Transmembrane</keyword>
<dbReference type="InterPro" id="IPR010432">
    <property type="entry name" value="RDD"/>
</dbReference>
<dbReference type="Pfam" id="PF06271">
    <property type="entry name" value="RDD"/>
    <property type="match status" value="1"/>
</dbReference>
<dbReference type="Proteomes" id="UP000256486">
    <property type="component" value="Unassembled WGS sequence"/>
</dbReference>
<comment type="subcellular location">
    <subcellularLocation>
        <location evidence="1">Cell membrane</location>
        <topology evidence="1">Multi-pass membrane protein</topology>
    </subcellularLocation>
</comment>
<accession>A0A3E0VIC9</accession>
<evidence type="ECO:0000256" key="4">
    <source>
        <dbReference type="ARBA" id="ARBA00022989"/>
    </source>
</evidence>
<evidence type="ECO:0000313" key="9">
    <source>
        <dbReference type="EMBL" id="RFA09471.1"/>
    </source>
</evidence>
<gene>
    <name evidence="9" type="ORF">B7R54_09695</name>
</gene>
<dbReference type="AlphaFoldDB" id="A0A3E0VIC9"/>
<dbReference type="PIRSF" id="PIRSF021697">
    <property type="entry name" value="UCP021697"/>
    <property type="match status" value="1"/>
</dbReference>
<name>A0A3E0VIC9_9MICO</name>
<dbReference type="OrthoDB" id="5187110at2"/>
<reference evidence="9 10" key="1">
    <citation type="submission" date="2017-04" db="EMBL/GenBank/DDBJ databases">
        <title>Comparative genome analysis of Subtercola boreus.</title>
        <authorList>
            <person name="Cho Y.-J."/>
            <person name="Cho A."/>
            <person name="Kim O.-S."/>
            <person name="Lee J.-I."/>
        </authorList>
    </citation>
    <scope>NUCLEOTIDE SEQUENCE [LARGE SCALE GENOMIC DNA]</scope>
    <source>
        <strain evidence="9 10">K300</strain>
    </source>
</reference>
<dbReference type="GO" id="GO:0005886">
    <property type="term" value="C:plasma membrane"/>
    <property type="evidence" value="ECO:0007669"/>
    <property type="project" value="UniProtKB-SubCell"/>
</dbReference>
<sequence>MSNAKPPSRWSGAAPSTWPGERLGFPEEGRGSVGRPGRRIGALLIDWAACFVVYAAFFFGNAWAATIIFMIEQIVLMAFTGGGFGHLLLGLRVVKVDGTFAGWWRPIIRTALLVLTIPALIWDSDQRGLHDVFAGTVLVRR</sequence>
<evidence type="ECO:0000259" key="8">
    <source>
        <dbReference type="Pfam" id="PF06271"/>
    </source>
</evidence>
<feature type="transmembrane region" description="Helical" evidence="7">
    <location>
        <begin position="103"/>
        <end position="122"/>
    </location>
</feature>
<dbReference type="PANTHER" id="PTHR36115">
    <property type="entry name" value="PROLINE-RICH ANTIGEN HOMOLOG-RELATED"/>
    <property type="match status" value="1"/>
</dbReference>
<feature type="region of interest" description="Disordered" evidence="6">
    <location>
        <begin position="1"/>
        <end position="33"/>
    </location>
</feature>
<evidence type="ECO:0000256" key="1">
    <source>
        <dbReference type="ARBA" id="ARBA00004651"/>
    </source>
</evidence>
<evidence type="ECO:0000313" key="10">
    <source>
        <dbReference type="Proteomes" id="UP000256486"/>
    </source>
</evidence>
<feature type="transmembrane region" description="Helical" evidence="7">
    <location>
        <begin position="40"/>
        <end position="59"/>
    </location>
</feature>
<keyword evidence="10" id="KW-1185">Reference proteome</keyword>
<evidence type="ECO:0000256" key="5">
    <source>
        <dbReference type="ARBA" id="ARBA00023136"/>
    </source>
</evidence>
<dbReference type="PANTHER" id="PTHR36115:SF6">
    <property type="entry name" value="PROLINE-RICH ANTIGEN HOMOLOG"/>
    <property type="match status" value="1"/>
</dbReference>
<feature type="transmembrane region" description="Helical" evidence="7">
    <location>
        <begin position="65"/>
        <end position="91"/>
    </location>
</feature>
<dbReference type="EMBL" id="NBWZ01000001">
    <property type="protein sequence ID" value="RFA09471.1"/>
    <property type="molecule type" value="Genomic_DNA"/>
</dbReference>
<keyword evidence="2" id="KW-1003">Cell membrane</keyword>
<dbReference type="InterPro" id="IPR016795">
    <property type="entry name" value="UCP021697"/>
</dbReference>
<dbReference type="InterPro" id="IPR051791">
    <property type="entry name" value="Pra-immunoreactive"/>
</dbReference>
<comment type="caution">
    <text evidence="9">The sequence shown here is derived from an EMBL/GenBank/DDBJ whole genome shotgun (WGS) entry which is preliminary data.</text>
</comment>
<evidence type="ECO:0000256" key="6">
    <source>
        <dbReference type="SAM" id="MobiDB-lite"/>
    </source>
</evidence>
<keyword evidence="4 7" id="KW-1133">Transmembrane helix</keyword>